<keyword evidence="1" id="KW-0863">Zinc-finger</keyword>
<dbReference type="AlphaFoldDB" id="A0A4Y7TVP9"/>
<dbReference type="Proteomes" id="UP000298030">
    <property type="component" value="Unassembled WGS sequence"/>
</dbReference>
<dbReference type="PROSITE" id="PS50966">
    <property type="entry name" value="ZF_SWIM"/>
    <property type="match status" value="1"/>
</dbReference>
<dbReference type="EMBL" id="QPFP01000003">
    <property type="protein sequence ID" value="TEB38256.1"/>
    <property type="molecule type" value="Genomic_DNA"/>
</dbReference>
<dbReference type="GO" id="GO:0000724">
    <property type="term" value="P:double-strand break repair via homologous recombination"/>
    <property type="evidence" value="ECO:0007669"/>
    <property type="project" value="TreeGrafter"/>
</dbReference>
<dbReference type="GO" id="GO:0008270">
    <property type="term" value="F:zinc ion binding"/>
    <property type="evidence" value="ECO:0007669"/>
    <property type="project" value="UniProtKB-KW"/>
</dbReference>
<dbReference type="Pfam" id="PF04434">
    <property type="entry name" value="SWIM"/>
    <property type="match status" value="1"/>
</dbReference>
<dbReference type="GO" id="GO:0097196">
    <property type="term" value="C:Shu complex"/>
    <property type="evidence" value="ECO:0007669"/>
    <property type="project" value="TreeGrafter"/>
</dbReference>
<reference evidence="3 4" key="1">
    <citation type="journal article" date="2019" name="Nat. Ecol. Evol.">
        <title>Megaphylogeny resolves global patterns of mushroom evolution.</title>
        <authorList>
            <person name="Varga T."/>
            <person name="Krizsan K."/>
            <person name="Foldi C."/>
            <person name="Dima B."/>
            <person name="Sanchez-Garcia M."/>
            <person name="Sanchez-Ramirez S."/>
            <person name="Szollosi G.J."/>
            <person name="Szarkandi J.G."/>
            <person name="Papp V."/>
            <person name="Albert L."/>
            <person name="Andreopoulos W."/>
            <person name="Angelini C."/>
            <person name="Antonin V."/>
            <person name="Barry K.W."/>
            <person name="Bougher N.L."/>
            <person name="Buchanan P."/>
            <person name="Buyck B."/>
            <person name="Bense V."/>
            <person name="Catcheside P."/>
            <person name="Chovatia M."/>
            <person name="Cooper J."/>
            <person name="Damon W."/>
            <person name="Desjardin D."/>
            <person name="Finy P."/>
            <person name="Geml J."/>
            <person name="Haridas S."/>
            <person name="Hughes K."/>
            <person name="Justo A."/>
            <person name="Karasinski D."/>
            <person name="Kautmanova I."/>
            <person name="Kiss B."/>
            <person name="Kocsube S."/>
            <person name="Kotiranta H."/>
            <person name="LaButti K.M."/>
            <person name="Lechner B.E."/>
            <person name="Liimatainen K."/>
            <person name="Lipzen A."/>
            <person name="Lukacs Z."/>
            <person name="Mihaltcheva S."/>
            <person name="Morgado L.N."/>
            <person name="Niskanen T."/>
            <person name="Noordeloos M.E."/>
            <person name="Ohm R.A."/>
            <person name="Ortiz-Santana B."/>
            <person name="Ovrebo C."/>
            <person name="Racz N."/>
            <person name="Riley R."/>
            <person name="Savchenko A."/>
            <person name="Shiryaev A."/>
            <person name="Soop K."/>
            <person name="Spirin V."/>
            <person name="Szebenyi C."/>
            <person name="Tomsovsky M."/>
            <person name="Tulloss R.E."/>
            <person name="Uehling J."/>
            <person name="Grigoriev I.V."/>
            <person name="Vagvolgyi C."/>
            <person name="Papp T."/>
            <person name="Martin F.M."/>
            <person name="Miettinen O."/>
            <person name="Hibbett D.S."/>
            <person name="Nagy L.G."/>
        </authorList>
    </citation>
    <scope>NUCLEOTIDE SEQUENCE [LARGE SCALE GENOMIC DNA]</scope>
    <source>
        <strain evidence="3 4">FP101781</strain>
    </source>
</reference>
<evidence type="ECO:0000256" key="1">
    <source>
        <dbReference type="PROSITE-ProRule" id="PRU00325"/>
    </source>
</evidence>
<dbReference type="InterPro" id="IPR007527">
    <property type="entry name" value="Znf_SWIM"/>
</dbReference>
<accession>A0A4Y7TVP9</accession>
<feature type="domain" description="SWIM-type" evidence="2">
    <location>
        <begin position="41"/>
        <end position="84"/>
    </location>
</feature>
<proteinExistence type="predicted"/>
<gene>
    <name evidence="3" type="ORF">FA13DRAFT_734511</name>
</gene>
<dbReference type="PANTHER" id="PTHR28498:SF1">
    <property type="entry name" value="ZINC FINGER SWIM DOMAIN-CONTAINING PROTEIN 7"/>
    <property type="match status" value="1"/>
</dbReference>
<name>A0A4Y7TVP9_COPMI</name>
<keyword evidence="4" id="KW-1185">Reference proteome</keyword>
<evidence type="ECO:0000259" key="2">
    <source>
        <dbReference type="PROSITE" id="PS50966"/>
    </source>
</evidence>
<evidence type="ECO:0000313" key="3">
    <source>
        <dbReference type="EMBL" id="TEB38256.1"/>
    </source>
</evidence>
<sequence length="109" mass="12631">MFFPEHIIVSAFDLLDRGNVIKYVAPWGKVDYEVLGESASHLIQMDLPSRIPWYCSCPSFLRNVLRDKSHIMCKHILGTLLARKLSMTMDRPITADELLEVFQKHYNAH</sequence>
<keyword evidence="1" id="KW-0862">Zinc</keyword>
<keyword evidence="1" id="KW-0479">Metal-binding</keyword>
<dbReference type="OrthoDB" id="337581at2759"/>
<dbReference type="PANTHER" id="PTHR28498">
    <property type="entry name" value="ZINC FINGER SWIM DOMAIN-CONTAINING PROTEIN 7"/>
    <property type="match status" value="1"/>
</dbReference>
<evidence type="ECO:0000313" key="4">
    <source>
        <dbReference type="Proteomes" id="UP000298030"/>
    </source>
</evidence>
<protein>
    <recommendedName>
        <fullName evidence="2">SWIM-type domain-containing protein</fullName>
    </recommendedName>
</protein>
<organism evidence="3 4">
    <name type="scientific">Coprinellus micaceus</name>
    <name type="common">Glistening ink-cap mushroom</name>
    <name type="synonym">Coprinus micaceus</name>
    <dbReference type="NCBI Taxonomy" id="71717"/>
    <lineage>
        <taxon>Eukaryota</taxon>
        <taxon>Fungi</taxon>
        <taxon>Dikarya</taxon>
        <taxon>Basidiomycota</taxon>
        <taxon>Agaricomycotina</taxon>
        <taxon>Agaricomycetes</taxon>
        <taxon>Agaricomycetidae</taxon>
        <taxon>Agaricales</taxon>
        <taxon>Agaricineae</taxon>
        <taxon>Psathyrellaceae</taxon>
        <taxon>Coprinellus</taxon>
    </lineage>
</organism>
<comment type="caution">
    <text evidence="3">The sequence shown here is derived from an EMBL/GenBank/DDBJ whole genome shotgun (WGS) entry which is preliminary data.</text>
</comment>